<dbReference type="AlphaFoldDB" id="A0A2T8IFV0"/>
<evidence type="ECO:0000313" key="2">
    <source>
        <dbReference type="EMBL" id="PVH36549.1"/>
    </source>
</evidence>
<accession>A0A2T8IFV0</accession>
<gene>
    <name evidence="2" type="ORF">PAHAL_6G099700</name>
</gene>
<organism evidence="2">
    <name type="scientific">Panicum hallii</name>
    <dbReference type="NCBI Taxonomy" id="206008"/>
    <lineage>
        <taxon>Eukaryota</taxon>
        <taxon>Viridiplantae</taxon>
        <taxon>Streptophyta</taxon>
        <taxon>Embryophyta</taxon>
        <taxon>Tracheophyta</taxon>
        <taxon>Spermatophyta</taxon>
        <taxon>Magnoliopsida</taxon>
        <taxon>Liliopsida</taxon>
        <taxon>Poales</taxon>
        <taxon>Poaceae</taxon>
        <taxon>PACMAD clade</taxon>
        <taxon>Panicoideae</taxon>
        <taxon>Panicodae</taxon>
        <taxon>Paniceae</taxon>
        <taxon>Panicinae</taxon>
        <taxon>Panicum</taxon>
        <taxon>Panicum sect. Panicum</taxon>
    </lineage>
</organism>
<keyword evidence="1" id="KW-0812">Transmembrane</keyword>
<protein>
    <submittedName>
        <fullName evidence="2">Uncharacterized protein</fullName>
    </submittedName>
</protein>
<name>A0A2T8IFV0_9POAL</name>
<proteinExistence type="predicted"/>
<dbReference type="Gramene" id="PVH36549">
    <property type="protein sequence ID" value="PVH36549"/>
    <property type="gene ID" value="PAHAL_6G099700"/>
</dbReference>
<keyword evidence="1" id="KW-1133">Transmembrane helix</keyword>
<keyword evidence="1" id="KW-0472">Membrane</keyword>
<dbReference type="Proteomes" id="UP000243499">
    <property type="component" value="Chromosome 6"/>
</dbReference>
<feature type="transmembrane region" description="Helical" evidence="1">
    <location>
        <begin position="7"/>
        <end position="29"/>
    </location>
</feature>
<dbReference type="EMBL" id="CM008051">
    <property type="protein sequence ID" value="PVH36549.1"/>
    <property type="molecule type" value="Genomic_DNA"/>
</dbReference>
<evidence type="ECO:0000256" key="1">
    <source>
        <dbReference type="SAM" id="Phobius"/>
    </source>
</evidence>
<sequence length="59" mass="6596">MTIIRGVLVSWVMFCWLLCSVICVTSLLMDLLNIITSIQDAWAIVRELLPSVNNSLLAC</sequence>
<reference evidence="2" key="1">
    <citation type="submission" date="2018-04" db="EMBL/GenBank/DDBJ databases">
        <title>WGS assembly of Panicum hallii.</title>
        <authorList>
            <person name="Lovell J."/>
            <person name="Jenkins J."/>
            <person name="Lowry D."/>
            <person name="Mamidi S."/>
            <person name="Sreedasyam A."/>
            <person name="Weng X."/>
            <person name="Barry K."/>
            <person name="Bonette J."/>
            <person name="Campitelli B."/>
            <person name="Daum C."/>
            <person name="Gordon S."/>
            <person name="Gould B."/>
            <person name="Lipzen A."/>
            <person name="Macqueen A."/>
            <person name="Palacio-Mejia J."/>
            <person name="Plott C."/>
            <person name="Shakirov E."/>
            <person name="Shu S."/>
            <person name="Yoshinaga Y."/>
            <person name="Zane M."/>
            <person name="Rokhsar D."/>
            <person name="Grimwood J."/>
            <person name="Schmutz J."/>
            <person name="Juenger T."/>
        </authorList>
    </citation>
    <scope>NUCLEOTIDE SEQUENCE [LARGE SCALE GENOMIC DNA]</scope>
    <source>
        <strain evidence="2">FIL2</strain>
    </source>
</reference>